<feature type="domain" description="Deacetylase sirtuin-type" evidence="13">
    <location>
        <begin position="1"/>
        <end position="266"/>
    </location>
</feature>
<feature type="binding site" evidence="10">
    <location>
        <position position="165"/>
    </location>
    <ligand>
        <name>Zn(2+)</name>
        <dbReference type="ChEBI" id="CHEBI:29105"/>
    </ligand>
</feature>
<evidence type="ECO:0000256" key="1">
    <source>
        <dbReference type="ARBA" id="ARBA00001947"/>
    </source>
</evidence>
<evidence type="ECO:0000256" key="10">
    <source>
        <dbReference type="PROSITE-ProRule" id="PRU00236"/>
    </source>
</evidence>
<dbReference type="InterPro" id="IPR050134">
    <property type="entry name" value="NAD-dep_sirtuin_deacylases"/>
</dbReference>
<feature type="binding site" evidence="10">
    <location>
        <position position="140"/>
    </location>
    <ligand>
        <name>Zn(2+)</name>
        <dbReference type="ChEBI" id="CHEBI:29105"/>
    </ligand>
</feature>
<organism evidence="14 15">
    <name type="scientific">Marasmiellus scandens</name>
    <dbReference type="NCBI Taxonomy" id="2682957"/>
    <lineage>
        <taxon>Eukaryota</taxon>
        <taxon>Fungi</taxon>
        <taxon>Dikarya</taxon>
        <taxon>Basidiomycota</taxon>
        <taxon>Agaricomycotina</taxon>
        <taxon>Agaricomycetes</taxon>
        <taxon>Agaricomycetidae</taxon>
        <taxon>Agaricales</taxon>
        <taxon>Marasmiineae</taxon>
        <taxon>Omphalotaceae</taxon>
        <taxon>Marasmiellus</taxon>
    </lineage>
</organism>
<comment type="similarity">
    <text evidence="3 9">Belongs to the sirtuin family. Class I subfamily.</text>
</comment>
<dbReference type="InterPro" id="IPR026590">
    <property type="entry name" value="Ssirtuin_cat_dom"/>
</dbReference>
<keyword evidence="8" id="KW-0496">Mitochondrion</keyword>
<evidence type="ECO:0000313" key="15">
    <source>
        <dbReference type="Proteomes" id="UP001498398"/>
    </source>
</evidence>
<keyword evidence="4 9" id="KW-0808">Transferase</keyword>
<evidence type="ECO:0000256" key="12">
    <source>
        <dbReference type="SAM" id="MobiDB-lite"/>
    </source>
</evidence>
<dbReference type="Pfam" id="PF02146">
    <property type="entry name" value="SIR2"/>
    <property type="match status" value="1"/>
</dbReference>
<evidence type="ECO:0000259" key="13">
    <source>
        <dbReference type="PROSITE" id="PS50305"/>
    </source>
</evidence>
<evidence type="ECO:0000256" key="7">
    <source>
        <dbReference type="ARBA" id="ARBA00023027"/>
    </source>
</evidence>
<comment type="caution">
    <text evidence="14">The sequence shown here is derived from an EMBL/GenBank/DDBJ whole genome shotgun (WGS) entry which is preliminary data.</text>
</comment>
<dbReference type="InterPro" id="IPR017328">
    <property type="entry name" value="Sirtuin_class_I"/>
</dbReference>
<feature type="binding site" evidence="10">
    <location>
        <position position="170"/>
    </location>
    <ligand>
        <name>Zn(2+)</name>
        <dbReference type="ChEBI" id="CHEBI:29105"/>
    </ligand>
</feature>
<evidence type="ECO:0000256" key="8">
    <source>
        <dbReference type="ARBA" id="ARBA00023128"/>
    </source>
</evidence>
<dbReference type="SUPFAM" id="SSF52467">
    <property type="entry name" value="DHS-like NAD/FAD-binding domain"/>
    <property type="match status" value="1"/>
</dbReference>
<gene>
    <name evidence="14" type="primary">HST2</name>
    <name evidence="14" type="ORF">VKT23_008073</name>
</gene>
<evidence type="ECO:0000256" key="4">
    <source>
        <dbReference type="ARBA" id="ARBA00022679"/>
    </source>
</evidence>
<feature type="binding site" evidence="10">
    <location>
        <position position="137"/>
    </location>
    <ligand>
        <name>Zn(2+)</name>
        <dbReference type="ChEBI" id="CHEBI:29105"/>
    </ligand>
</feature>
<dbReference type="PIRSF" id="PIRSF037938">
    <property type="entry name" value="SIR2_euk"/>
    <property type="match status" value="1"/>
</dbReference>
<keyword evidence="15" id="KW-1185">Reference proteome</keyword>
<dbReference type="Gene3D" id="3.40.50.1220">
    <property type="entry name" value="TPP-binding domain"/>
    <property type="match status" value="1"/>
</dbReference>
<proteinExistence type="inferred from homology"/>
<evidence type="ECO:0000256" key="2">
    <source>
        <dbReference type="ARBA" id="ARBA00004173"/>
    </source>
</evidence>
<comment type="cofactor">
    <cofactor evidence="1 9">
        <name>Zn(2+)</name>
        <dbReference type="ChEBI" id="CHEBI:29105"/>
    </cofactor>
</comment>
<evidence type="ECO:0000256" key="6">
    <source>
        <dbReference type="ARBA" id="ARBA00022833"/>
    </source>
</evidence>
<feature type="coiled-coil region" evidence="11">
    <location>
        <begin position="270"/>
        <end position="318"/>
    </location>
</feature>
<sequence length="372" mass="41552">MSDNSQVKELATFIKEKCKNIVLMLGAGVSTAAGIPDFRSPKTGLYANLARLNLPYPEAVFDIQFFSGNPVPFYTLAHELYPGKFRPTLTHSFIRLLHSHNLLSLCLTQNIDTLERRAGVPSEKIVEAHGSFATQRCVKCKTPYDDAKMKDLVMNFAEKKTIPRCEKKGCGGLVKPDIVFFGESLPASFFTSQSVVRKADLIIVIGTSLTVHPFASLALYPRPRALINLDRVGDFGTRERGEEKEFLLLGQCDEIVRVLCRELGWEEELMKLWEETKDSVEVAIDEKETEQKEKEKELQAAQDEVEKLAEKLGKQMALDKVAGNIEKKQSEATADKEGNVEQVVVEEKTGVGADTETKNEKGQEKEGEPQKL</sequence>
<accession>A0ABR1JPP0</accession>
<keyword evidence="5 9" id="KW-0479">Metal-binding</keyword>
<evidence type="ECO:0000256" key="9">
    <source>
        <dbReference type="PIRNR" id="PIRNR037938"/>
    </source>
</evidence>
<name>A0ABR1JPP0_9AGAR</name>
<evidence type="ECO:0000256" key="5">
    <source>
        <dbReference type="ARBA" id="ARBA00022723"/>
    </source>
</evidence>
<feature type="active site" description="Proton acceptor" evidence="10">
    <location>
        <position position="129"/>
    </location>
</feature>
<dbReference type="Gene3D" id="3.30.1600.10">
    <property type="entry name" value="SIR2/SIRT2 'Small Domain"/>
    <property type="match status" value="1"/>
</dbReference>
<keyword evidence="7 9" id="KW-0520">NAD</keyword>
<dbReference type="PANTHER" id="PTHR11085:SF6">
    <property type="entry name" value="NAD-DEPENDENT PROTEIN DEACETYLASE SIRTUIN-2"/>
    <property type="match status" value="1"/>
</dbReference>
<evidence type="ECO:0000313" key="14">
    <source>
        <dbReference type="EMBL" id="KAK7462471.1"/>
    </source>
</evidence>
<protein>
    <recommendedName>
        <fullName evidence="9">NAD-dependent protein deacetylase</fullName>
        <ecNumber evidence="9">2.3.1.286</ecNumber>
    </recommendedName>
</protein>
<dbReference type="InterPro" id="IPR029035">
    <property type="entry name" value="DHS-like_NAD/FAD-binding_dom"/>
</dbReference>
<evidence type="ECO:0000256" key="3">
    <source>
        <dbReference type="ARBA" id="ARBA00006924"/>
    </source>
</evidence>
<keyword evidence="6 9" id="KW-0862">Zinc</keyword>
<comment type="catalytic activity">
    <reaction evidence="9">
        <text>N(6)-acetyl-L-lysyl-[protein] + NAD(+) + H2O = 2''-O-acetyl-ADP-D-ribose + nicotinamide + L-lysyl-[protein]</text>
        <dbReference type="Rhea" id="RHEA:43636"/>
        <dbReference type="Rhea" id="RHEA-COMP:9752"/>
        <dbReference type="Rhea" id="RHEA-COMP:10731"/>
        <dbReference type="ChEBI" id="CHEBI:15377"/>
        <dbReference type="ChEBI" id="CHEBI:17154"/>
        <dbReference type="ChEBI" id="CHEBI:29969"/>
        <dbReference type="ChEBI" id="CHEBI:57540"/>
        <dbReference type="ChEBI" id="CHEBI:61930"/>
        <dbReference type="ChEBI" id="CHEBI:83767"/>
        <dbReference type="EC" id="2.3.1.286"/>
    </reaction>
</comment>
<dbReference type="EC" id="2.3.1.286" evidence="9"/>
<dbReference type="PROSITE" id="PS50305">
    <property type="entry name" value="SIRTUIN"/>
    <property type="match status" value="1"/>
</dbReference>
<evidence type="ECO:0000256" key="11">
    <source>
        <dbReference type="SAM" id="Coils"/>
    </source>
</evidence>
<comment type="subcellular location">
    <subcellularLocation>
        <location evidence="2">Mitochondrion</location>
    </subcellularLocation>
</comment>
<dbReference type="Proteomes" id="UP001498398">
    <property type="component" value="Unassembled WGS sequence"/>
</dbReference>
<dbReference type="InterPro" id="IPR003000">
    <property type="entry name" value="Sirtuin"/>
</dbReference>
<dbReference type="InterPro" id="IPR026591">
    <property type="entry name" value="Sirtuin_cat_small_dom_sf"/>
</dbReference>
<keyword evidence="11" id="KW-0175">Coiled coil</keyword>
<dbReference type="EMBL" id="JBANRG010000011">
    <property type="protein sequence ID" value="KAK7462471.1"/>
    <property type="molecule type" value="Genomic_DNA"/>
</dbReference>
<reference evidence="14 15" key="1">
    <citation type="submission" date="2024-01" db="EMBL/GenBank/DDBJ databases">
        <title>A draft genome for the cacao thread blight pathogen Marasmiellus scandens.</title>
        <authorList>
            <person name="Baruah I.K."/>
            <person name="Leung J."/>
            <person name="Bukari Y."/>
            <person name="Amoako-Attah I."/>
            <person name="Meinhardt L.W."/>
            <person name="Bailey B.A."/>
            <person name="Cohen S.P."/>
        </authorList>
    </citation>
    <scope>NUCLEOTIDE SEQUENCE [LARGE SCALE GENOMIC DNA]</scope>
    <source>
        <strain evidence="14 15">GH-19</strain>
    </source>
</reference>
<dbReference type="PANTHER" id="PTHR11085">
    <property type="entry name" value="NAD-DEPENDENT PROTEIN DEACYLASE SIRTUIN-5, MITOCHONDRIAL-RELATED"/>
    <property type="match status" value="1"/>
</dbReference>
<feature type="region of interest" description="Disordered" evidence="12">
    <location>
        <begin position="328"/>
        <end position="372"/>
    </location>
</feature>